<sequence length="84" mass="9602">MQDITQQEVFIQLLAAARQDQSISVSYVQRQLRMGYGQACQLHQAMLAAHWIEITAEGYLPVRKKWLLSKRIAKKGCEDRLGQG</sequence>
<accession>A0A318J5P3</accession>
<dbReference type="EMBL" id="QJKC01000018">
    <property type="protein sequence ID" value="PXX42749.1"/>
    <property type="molecule type" value="Genomic_DNA"/>
</dbReference>
<keyword evidence="2" id="KW-1185">Reference proteome</keyword>
<reference evidence="1 2" key="1">
    <citation type="submission" date="2018-05" db="EMBL/GenBank/DDBJ databases">
        <title>Genomic Encyclopedia of Type Strains, Phase IV (KMG-IV): sequencing the most valuable type-strain genomes for metagenomic binning, comparative biology and taxonomic classification.</title>
        <authorList>
            <person name="Goeker M."/>
        </authorList>
    </citation>
    <scope>NUCLEOTIDE SEQUENCE [LARGE SCALE GENOMIC DNA]</scope>
    <source>
        <strain evidence="1 2">DSM 25134</strain>
    </source>
</reference>
<dbReference type="Gene3D" id="1.10.10.10">
    <property type="entry name" value="Winged helix-like DNA-binding domain superfamily/Winged helix DNA-binding domain"/>
    <property type="match status" value="1"/>
</dbReference>
<name>A0A318J5P3_9NEIS</name>
<dbReference type="SUPFAM" id="SSF46785">
    <property type="entry name" value="Winged helix' DNA-binding domain"/>
    <property type="match status" value="1"/>
</dbReference>
<organism evidence="1 2">
    <name type="scientific">Aquitalea magnusonii</name>
    <dbReference type="NCBI Taxonomy" id="332411"/>
    <lineage>
        <taxon>Bacteria</taxon>
        <taxon>Pseudomonadati</taxon>
        <taxon>Pseudomonadota</taxon>
        <taxon>Betaproteobacteria</taxon>
        <taxon>Neisseriales</taxon>
        <taxon>Chromobacteriaceae</taxon>
        <taxon>Aquitalea</taxon>
    </lineage>
</organism>
<dbReference type="InterPro" id="IPR036390">
    <property type="entry name" value="WH_DNA-bd_sf"/>
</dbReference>
<evidence type="ECO:0000313" key="1">
    <source>
        <dbReference type="EMBL" id="PXX42749.1"/>
    </source>
</evidence>
<proteinExistence type="predicted"/>
<dbReference type="Proteomes" id="UP000248395">
    <property type="component" value="Unassembled WGS sequence"/>
</dbReference>
<dbReference type="AlphaFoldDB" id="A0A318J5P3"/>
<gene>
    <name evidence="1" type="ORF">DFR38_11829</name>
</gene>
<comment type="caution">
    <text evidence="1">The sequence shown here is derived from an EMBL/GenBank/DDBJ whole genome shotgun (WGS) entry which is preliminary data.</text>
</comment>
<protein>
    <submittedName>
        <fullName evidence="1">FtsK-like protein</fullName>
    </submittedName>
</protein>
<evidence type="ECO:0000313" key="2">
    <source>
        <dbReference type="Proteomes" id="UP000248395"/>
    </source>
</evidence>
<dbReference type="InterPro" id="IPR036388">
    <property type="entry name" value="WH-like_DNA-bd_sf"/>
</dbReference>